<dbReference type="Pfam" id="PF03460">
    <property type="entry name" value="NIR_SIR_ferr"/>
    <property type="match status" value="1"/>
</dbReference>
<comment type="caution">
    <text evidence="9">The sequence shown here is derived from an EMBL/GenBank/DDBJ whole genome shotgun (WGS) entry which is preliminary data.</text>
</comment>
<keyword evidence="6" id="KW-0411">Iron-sulfur</keyword>
<evidence type="ECO:0000256" key="2">
    <source>
        <dbReference type="ARBA" id="ARBA00022617"/>
    </source>
</evidence>
<dbReference type="PANTHER" id="PTHR32439:SF9">
    <property type="entry name" value="BLR3264 PROTEIN"/>
    <property type="match status" value="1"/>
</dbReference>
<evidence type="ECO:0000256" key="6">
    <source>
        <dbReference type="ARBA" id="ARBA00023014"/>
    </source>
</evidence>
<dbReference type="EMBL" id="DWWJ01000002">
    <property type="protein sequence ID" value="HJC39947.1"/>
    <property type="molecule type" value="Genomic_DNA"/>
</dbReference>
<evidence type="ECO:0000259" key="7">
    <source>
        <dbReference type="Pfam" id="PF01077"/>
    </source>
</evidence>
<dbReference type="Pfam" id="PF01077">
    <property type="entry name" value="NIR_SIR"/>
    <property type="match status" value="1"/>
</dbReference>
<keyword evidence="1" id="KW-0004">4Fe-4S</keyword>
<protein>
    <submittedName>
        <fullName evidence="9">(4Fe-4S)-binding protein</fullName>
    </submittedName>
</protein>
<dbReference type="InterPro" id="IPR045854">
    <property type="entry name" value="NO2/SO3_Rdtase_4Fe4S_sf"/>
</dbReference>
<evidence type="ECO:0000256" key="3">
    <source>
        <dbReference type="ARBA" id="ARBA00022723"/>
    </source>
</evidence>
<dbReference type="SUPFAM" id="SSF56014">
    <property type="entry name" value="Nitrite and sulphite reductase 4Fe-4S domain-like"/>
    <property type="match status" value="1"/>
</dbReference>
<evidence type="ECO:0000256" key="4">
    <source>
        <dbReference type="ARBA" id="ARBA00023002"/>
    </source>
</evidence>
<evidence type="ECO:0000256" key="1">
    <source>
        <dbReference type="ARBA" id="ARBA00022485"/>
    </source>
</evidence>
<reference evidence="9" key="1">
    <citation type="journal article" date="2021" name="PeerJ">
        <title>Extensive microbial diversity within the chicken gut microbiome revealed by metagenomics and culture.</title>
        <authorList>
            <person name="Gilroy R."/>
            <person name="Ravi A."/>
            <person name="Getino M."/>
            <person name="Pursley I."/>
            <person name="Horton D.L."/>
            <person name="Alikhan N.F."/>
            <person name="Baker D."/>
            <person name="Gharbi K."/>
            <person name="Hall N."/>
            <person name="Watson M."/>
            <person name="Adriaenssens E.M."/>
            <person name="Foster-Nyarko E."/>
            <person name="Jarju S."/>
            <person name="Secka A."/>
            <person name="Antonio M."/>
            <person name="Oren A."/>
            <person name="Chaudhuri R.R."/>
            <person name="La Ragione R."/>
            <person name="Hildebrand F."/>
            <person name="Pallen M.J."/>
        </authorList>
    </citation>
    <scope>NUCLEOTIDE SEQUENCE</scope>
    <source>
        <strain evidence="9">CHK186-1790</strain>
    </source>
</reference>
<dbReference type="Gene3D" id="3.30.413.10">
    <property type="entry name" value="Sulfite Reductase Hemoprotein, domain 1"/>
    <property type="match status" value="1"/>
</dbReference>
<evidence type="ECO:0000259" key="8">
    <source>
        <dbReference type="Pfam" id="PF03460"/>
    </source>
</evidence>
<feature type="domain" description="Nitrite/Sulfite reductase ferredoxin-like" evidence="8">
    <location>
        <begin position="23"/>
        <end position="78"/>
    </location>
</feature>
<sequence length="256" mass="28446">MALTQEDIARVKKMGFLRNRGTELFSGRVVPEGTVFTPGELSAVAELAERFGSGKVVPTVRMTLEVVGIPYERIDEAVDFGAQRGLRFGGTGAKVRPVTSCKGTTCVFGMYDTQAVAREIHEKYYLGWDQVALPHKFKIAVGGCPNSCVKPSLNDFGIEGRRTPEGVRFQVYLGGTWGRTTRMGTPYPRLVEEGELFPLLEKTMLWFRENAWQRERLGAAMDRLGAESLLSQLEGDGLLERKEAILSAELQQRPKN</sequence>
<name>A0A9D2NWX3_9FIRM</name>
<dbReference type="GO" id="GO:0020037">
    <property type="term" value="F:heme binding"/>
    <property type="evidence" value="ECO:0007669"/>
    <property type="project" value="InterPro"/>
</dbReference>
<keyword evidence="2" id="KW-0349">Heme</keyword>
<keyword evidence="4" id="KW-0560">Oxidoreductase</keyword>
<dbReference type="InterPro" id="IPR005117">
    <property type="entry name" value="NiRdtase/SiRdtase_haem-b_fer"/>
</dbReference>
<dbReference type="Proteomes" id="UP000823882">
    <property type="component" value="Unassembled WGS sequence"/>
</dbReference>
<organism evidence="9 10">
    <name type="scientific">Candidatus Intestinimonas pullistercoris</name>
    <dbReference type="NCBI Taxonomy" id="2838623"/>
    <lineage>
        <taxon>Bacteria</taxon>
        <taxon>Bacillati</taxon>
        <taxon>Bacillota</taxon>
        <taxon>Clostridia</taxon>
        <taxon>Eubacteriales</taxon>
        <taxon>Intestinimonas</taxon>
    </lineage>
</organism>
<dbReference type="PANTHER" id="PTHR32439">
    <property type="entry name" value="FERREDOXIN--NITRITE REDUCTASE, CHLOROPLASTIC"/>
    <property type="match status" value="1"/>
</dbReference>
<evidence type="ECO:0000313" key="9">
    <source>
        <dbReference type="EMBL" id="HJC39947.1"/>
    </source>
</evidence>
<accession>A0A9D2NWX3</accession>
<evidence type="ECO:0000313" key="10">
    <source>
        <dbReference type="Proteomes" id="UP000823882"/>
    </source>
</evidence>
<evidence type="ECO:0000256" key="5">
    <source>
        <dbReference type="ARBA" id="ARBA00023004"/>
    </source>
</evidence>
<feature type="domain" description="Nitrite/sulphite reductase 4Fe-4S" evidence="7">
    <location>
        <begin position="92"/>
        <end position="234"/>
    </location>
</feature>
<dbReference type="InterPro" id="IPR036136">
    <property type="entry name" value="Nit/Sulf_reduc_fer-like_dom_sf"/>
</dbReference>
<reference evidence="9" key="2">
    <citation type="submission" date="2021-04" db="EMBL/GenBank/DDBJ databases">
        <authorList>
            <person name="Gilroy R."/>
        </authorList>
    </citation>
    <scope>NUCLEOTIDE SEQUENCE</scope>
    <source>
        <strain evidence="9">CHK186-1790</strain>
    </source>
</reference>
<dbReference type="GO" id="GO:0051539">
    <property type="term" value="F:4 iron, 4 sulfur cluster binding"/>
    <property type="evidence" value="ECO:0007669"/>
    <property type="project" value="UniProtKB-KW"/>
</dbReference>
<keyword evidence="3" id="KW-0479">Metal-binding</keyword>
<keyword evidence="5" id="KW-0408">Iron</keyword>
<dbReference type="SUPFAM" id="SSF55124">
    <property type="entry name" value="Nitrite/Sulfite reductase N-terminal domain-like"/>
    <property type="match status" value="1"/>
</dbReference>
<proteinExistence type="predicted"/>
<dbReference type="AlphaFoldDB" id="A0A9D2NWX3"/>
<dbReference type="InterPro" id="IPR006067">
    <property type="entry name" value="NO2/SO3_Rdtase_4Fe4S_dom"/>
</dbReference>
<dbReference type="InterPro" id="IPR051329">
    <property type="entry name" value="NIR_SIR_4Fe-4S"/>
</dbReference>
<dbReference type="GO" id="GO:0016491">
    <property type="term" value="F:oxidoreductase activity"/>
    <property type="evidence" value="ECO:0007669"/>
    <property type="project" value="UniProtKB-KW"/>
</dbReference>
<gene>
    <name evidence="9" type="ORF">H9701_00150</name>
</gene>
<dbReference type="GO" id="GO:0046872">
    <property type="term" value="F:metal ion binding"/>
    <property type="evidence" value="ECO:0007669"/>
    <property type="project" value="UniProtKB-KW"/>
</dbReference>